<dbReference type="InterPro" id="IPR027417">
    <property type="entry name" value="P-loop_NTPase"/>
</dbReference>
<dbReference type="OrthoDB" id="265044at2759"/>
<dbReference type="GO" id="GO:0045335">
    <property type="term" value="C:phagocytic vesicle"/>
    <property type="evidence" value="ECO:0007669"/>
    <property type="project" value="TreeGrafter"/>
</dbReference>
<dbReference type="PROSITE" id="PS51419">
    <property type="entry name" value="RAB"/>
    <property type="match status" value="1"/>
</dbReference>
<dbReference type="GeneID" id="36405995"/>
<dbReference type="GO" id="GO:0003924">
    <property type="term" value="F:GTPase activity"/>
    <property type="evidence" value="ECO:0007669"/>
    <property type="project" value="InterPro"/>
</dbReference>
<protein>
    <submittedName>
        <fullName evidence="4">GTP-binding protein SEC4, small G protein superfamily, and related Ras family GTP-binding proteins</fullName>
    </submittedName>
</protein>
<dbReference type="SUPFAM" id="SSF52540">
    <property type="entry name" value="P-loop containing nucleoside triphosphate hydrolases"/>
    <property type="match status" value="1"/>
</dbReference>
<keyword evidence="2" id="KW-0547">Nucleotide-binding</keyword>
<sequence>MVVCLLWRISKWRETDVGLESVINAFSSQMRRVSALQKKDSELVSIGKIKVVVLGEAFVGKTTLFKRWMGSRVEEYYVPSTSVSVGVKLLRLEGQDPVLVELWDVPSQTFAGPQIFARYLQGAQAIVLVFSLQTPASWQVLPTHLDVARREIDATETIEMQRTKSLPVIMIGNKSDCIRLEMRNEQEAARLWCKDHDAAYVEVSALVGDSSSIFDILKLVILMKSNKAPQ</sequence>
<keyword evidence="3" id="KW-0342">GTP-binding</keyword>
<proteinExistence type="inferred from homology"/>
<dbReference type="RefSeq" id="XP_024577125.1">
    <property type="nucleotide sequence ID" value="XM_024726449.1"/>
</dbReference>
<dbReference type="STRING" id="4781.A0A0P1AHW1"/>
<evidence type="ECO:0000256" key="2">
    <source>
        <dbReference type="ARBA" id="ARBA00022741"/>
    </source>
</evidence>
<dbReference type="PRINTS" id="PR00449">
    <property type="entry name" value="RASTRNSFRMNG"/>
</dbReference>
<comment type="similarity">
    <text evidence="1">Belongs to the small GTPase superfamily. Rab family.</text>
</comment>
<dbReference type="SMART" id="SM00173">
    <property type="entry name" value="RAS"/>
    <property type="match status" value="1"/>
</dbReference>
<dbReference type="SMART" id="SM00174">
    <property type="entry name" value="RHO"/>
    <property type="match status" value="1"/>
</dbReference>
<dbReference type="EMBL" id="CCYD01000523">
    <property type="protein sequence ID" value="CEG40756.1"/>
    <property type="molecule type" value="Genomic_DNA"/>
</dbReference>
<dbReference type="PANTHER" id="PTHR47981:SF20">
    <property type="entry name" value="RAS-RELATED PROTEIN RAB-7A"/>
    <property type="match status" value="1"/>
</dbReference>
<dbReference type="PANTHER" id="PTHR47981">
    <property type="entry name" value="RAB FAMILY"/>
    <property type="match status" value="1"/>
</dbReference>
<dbReference type="Proteomes" id="UP000054928">
    <property type="component" value="Unassembled WGS sequence"/>
</dbReference>
<dbReference type="GO" id="GO:0005764">
    <property type="term" value="C:lysosome"/>
    <property type="evidence" value="ECO:0007669"/>
    <property type="project" value="TreeGrafter"/>
</dbReference>
<name>A0A0P1AHW1_PLAHL</name>
<evidence type="ECO:0000313" key="5">
    <source>
        <dbReference type="Proteomes" id="UP000054928"/>
    </source>
</evidence>
<dbReference type="GO" id="GO:0005770">
    <property type="term" value="C:late endosome"/>
    <property type="evidence" value="ECO:0007669"/>
    <property type="project" value="TreeGrafter"/>
</dbReference>
<accession>A0A0P1AHW1</accession>
<dbReference type="OMA" id="WRISKWR"/>
<dbReference type="GO" id="GO:0090385">
    <property type="term" value="P:phagosome-lysosome fusion"/>
    <property type="evidence" value="ECO:0007669"/>
    <property type="project" value="TreeGrafter"/>
</dbReference>
<dbReference type="InterPro" id="IPR001806">
    <property type="entry name" value="Small_GTPase"/>
</dbReference>
<dbReference type="Gene3D" id="3.40.50.300">
    <property type="entry name" value="P-loop containing nucleotide triphosphate hydrolases"/>
    <property type="match status" value="1"/>
</dbReference>
<dbReference type="SMART" id="SM00175">
    <property type="entry name" value="RAB"/>
    <property type="match status" value="1"/>
</dbReference>
<organism evidence="4 5">
    <name type="scientific">Plasmopara halstedii</name>
    <name type="common">Downy mildew of sunflower</name>
    <dbReference type="NCBI Taxonomy" id="4781"/>
    <lineage>
        <taxon>Eukaryota</taxon>
        <taxon>Sar</taxon>
        <taxon>Stramenopiles</taxon>
        <taxon>Oomycota</taxon>
        <taxon>Peronosporomycetes</taxon>
        <taxon>Peronosporales</taxon>
        <taxon>Peronosporaceae</taxon>
        <taxon>Plasmopara</taxon>
    </lineage>
</organism>
<dbReference type="GO" id="GO:0005525">
    <property type="term" value="F:GTP binding"/>
    <property type="evidence" value="ECO:0007669"/>
    <property type="project" value="UniProtKB-KW"/>
</dbReference>
<evidence type="ECO:0000256" key="1">
    <source>
        <dbReference type="ARBA" id="ARBA00006270"/>
    </source>
</evidence>
<evidence type="ECO:0000256" key="3">
    <source>
        <dbReference type="ARBA" id="ARBA00023134"/>
    </source>
</evidence>
<dbReference type="Pfam" id="PF00071">
    <property type="entry name" value="Ras"/>
    <property type="match status" value="1"/>
</dbReference>
<evidence type="ECO:0000313" key="4">
    <source>
        <dbReference type="EMBL" id="CEG40756.1"/>
    </source>
</evidence>
<dbReference type="AlphaFoldDB" id="A0A0P1AHW1"/>
<reference evidence="5" key="1">
    <citation type="submission" date="2014-09" db="EMBL/GenBank/DDBJ databases">
        <authorList>
            <person name="Sharma Rahul"/>
            <person name="Thines Marco"/>
        </authorList>
    </citation>
    <scope>NUCLEOTIDE SEQUENCE [LARGE SCALE GENOMIC DNA]</scope>
</reference>
<keyword evidence="5" id="KW-1185">Reference proteome</keyword>